<dbReference type="RefSeq" id="XP_029717152.2">
    <property type="nucleotide sequence ID" value="XM_029861292.2"/>
</dbReference>
<keyword evidence="1" id="KW-0732">Signal</keyword>
<sequence length="186" mass="22164">MMKRHERIGFFLVTMMMCHLSHLRSGSVLGFNYNSRRYGRNVMRSYALGQTLCNWYKVPTVINSVQYYGRSKRGFSYGASGIYNTRWWENYNLDFDDEDYYDYYYNYEYESPSAETYVDVSSDYYYDVQRRPQKTSYWNMRNTFSSFYGYNNLNGGSSCLNCCCSETPAQNAKSLLNLFMGIYKRK</sequence>
<dbReference type="EnsemblMetazoa" id="AALFPA23_003117.R3306">
    <property type="protein sequence ID" value="AALFPA23_003117.P3306"/>
    <property type="gene ID" value="AALFPA23_003117"/>
</dbReference>
<reference evidence="2" key="2">
    <citation type="submission" date="2025-05" db="UniProtKB">
        <authorList>
            <consortium name="EnsemblMetazoa"/>
        </authorList>
    </citation>
    <scope>IDENTIFICATION</scope>
    <source>
        <strain evidence="2">Foshan</strain>
    </source>
</reference>
<dbReference type="GeneID" id="115260359"/>
<evidence type="ECO:0000313" key="3">
    <source>
        <dbReference type="Proteomes" id="UP000069940"/>
    </source>
</evidence>
<proteinExistence type="predicted"/>
<dbReference type="Proteomes" id="UP000069940">
    <property type="component" value="Unassembled WGS sequence"/>
</dbReference>
<feature type="signal peptide" evidence="1">
    <location>
        <begin position="1"/>
        <end position="30"/>
    </location>
</feature>
<keyword evidence="3" id="KW-1185">Reference proteome</keyword>
<evidence type="ECO:0000313" key="2">
    <source>
        <dbReference type="EnsemblMetazoa" id="AALFPA23_003117.P3306"/>
    </source>
</evidence>
<protein>
    <recommendedName>
        <fullName evidence="4">Secreted protein</fullName>
    </recommendedName>
</protein>
<evidence type="ECO:0008006" key="4">
    <source>
        <dbReference type="Google" id="ProtNLM"/>
    </source>
</evidence>
<accession>A0ABM1XUZ3</accession>
<evidence type="ECO:0000256" key="1">
    <source>
        <dbReference type="SAM" id="SignalP"/>
    </source>
</evidence>
<name>A0ABM1XUZ3_AEDAL</name>
<reference evidence="3" key="1">
    <citation type="journal article" date="2015" name="Proc. Natl. Acad. Sci. U.S.A.">
        <title>Genome sequence of the Asian Tiger mosquito, Aedes albopictus, reveals insights into its biology, genetics, and evolution.</title>
        <authorList>
            <person name="Chen X.G."/>
            <person name="Jiang X."/>
            <person name="Gu J."/>
            <person name="Xu M."/>
            <person name="Wu Y."/>
            <person name="Deng Y."/>
            <person name="Zhang C."/>
            <person name="Bonizzoni M."/>
            <person name="Dermauw W."/>
            <person name="Vontas J."/>
            <person name="Armbruster P."/>
            <person name="Huang X."/>
            <person name="Yang Y."/>
            <person name="Zhang H."/>
            <person name="He W."/>
            <person name="Peng H."/>
            <person name="Liu Y."/>
            <person name="Wu K."/>
            <person name="Chen J."/>
            <person name="Lirakis M."/>
            <person name="Topalis P."/>
            <person name="Van Leeuwen T."/>
            <person name="Hall A.B."/>
            <person name="Jiang X."/>
            <person name="Thorpe C."/>
            <person name="Mueller R.L."/>
            <person name="Sun C."/>
            <person name="Waterhouse R.M."/>
            <person name="Yan G."/>
            <person name="Tu Z.J."/>
            <person name="Fang X."/>
            <person name="James A.A."/>
        </authorList>
    </citation>
    <scope>NUCLEOTIDE SEQUENCE [LARGE SCALE GENOMIC DNA]</scope>
    <source>
        <strain evidence="3">Foshan</strain>
    </source>
</reference>
<feature type="chain" id="PRO_5045978475" description="Secreted protein" evidence="1">
    <location>
        <begin position="31"/>
        <end position="186"/>
    </location>
</feature>
<organism evidence="2 3">
    <name type="scientific">Aedes albopictus</name>
    <name type="common">Asian tiger mosquito</name>
    <name type="synonym">Stegomyia albopicta</name>
    <dbReference type="NCBI Taxonomy" id="7160"/>
    <lineage>
        <taxon>Eukaryota</taxon>
        <taxon>Metazoa</taxon>
        <taxon>Ecdysozoa</taxon>
        <taxon>Arthropoda</taxon>
        <taxon>Hexapoda</taxon>
        <taxon>Insecta</taxon>
        <taxon>Pterygota</taxon>
        <taxon>Neoptera</taxon>
        <taxon>Endopterygota</taxon>
        <taxon>Diptera</taxon>
        <taxon>Nematocera</taxon>
        <taxon>Culicoidea</taxon>
        <taxon>Culicidae</taxon>
        <taxon>Culicinae</taxon>
        <taxon>Aedini</taxon>
        <taxon>Aedes</taxon>
        <taxon>Stegomyia</taxon>
    </lineage>
</organism>